<dbReference type="PROSITE" id="PS50883">
    <property type="entry name" value="EAL"/>
    <property type="match status" value="1"/>
</dbReference>
<dbReference type="Gene3D" id="3.20.20.450">
    <property type="entry name" value="EAL domain"/>
    <property type="match status" value="1"/>
</dbReference>
<dbReference type="InterPro" id="IPR035919">
    <property type="entry name" value="EAL_sf"/>
</dbReference>
<protein>
    <submittedName>
        <fullName evidence="4">EAL domain-containing protein</fullName>
    </submittedName>
</protein>
<dbReference type="InterPro" id="IPR001633">
    <property type="entry name" value="EAL_dom"/>
</dbReference>
<evidence type="ECO:0000313" key="5">
    <source>
        <dbReference type="Proteomes" id="UP001202831"/>
    </source>
</evidence>
<feature type="transmembrane region" description="Helical" evidence="2">
    <location>
        <begin position="231"/>
        <end position="250"/>
    </location>
</feature>
<dbReference type="SUPFAM" id="SSF141868">
    <property type="entry name" value="EAL domain-like"/>
    <property type="match status" value="1"/>
</dbReference>
<keyword evidence="2" id="KW-0812">Transmembrane</keyword>
<accession>A0ABT0N9X3</accession>
<dbReference type="CDD" id="cd01948">
    <property type="entry name" value="EAL"/>
    <property type="match status" value="1"/>
</dbReference>
<feature type="region of interest" description="Disordered" evidence="1">
    <location>
        <begin position="528"/>
        <end position="548"/>
    </location>
</feature>
<name>A0ABT0N9X3_9GAMM</name>
<keyword evidence="2" id="KW-0472">Membrane</keyword>
<dbReference type="PANTHER" id="PTHR33121">
    <property type="entry name" value="CYCLIC DI-GMP PHOSPHODIESTERASE PDEF"/>
    <property type="match status" value="1"/>
</dbReference>
<evidence type="ECO:0000256" key="2">
    <source>
        <dbReference type="SAM" id="Phobius"/>
    </source>
</evidence>
<sequence length="548" mass="62716">MSVARIKSTFAMILAFSLSLLFLFGFAYYQILNEVEADAKSAMQYIEHRLDEAVSSVKELDHLPYQKCDMDGQILLRDFFYDHLNSGLFLVRRLEGEAWHYCSMFGSVEFNVEAGLRIKPLLANNEERVLLAMAKYQREGEERYNLFVGYLGDEKISSVRLIKPEKFTFFEDDKRNCRRVEVKLNNGDSVLTIGDYKGRAIENIKTESERYPVHLTSAIAGKRVYDRALELALLFLPIYVLLFWLCGYLIRLVGKARLSMGYRLYQAVRKQELVAFYQPVVDVSTMEIVGAEALIRWVKDDGTVEQPGRFINELEQSELITQVTRSMLQQIPRDLTSILSQARNFRCSVNLVPKHLETDVLADDMERWAKEGYPCSQIALEITERLPLTQLKRAQASIDRLRKLGICIELDDAGTGYGGASYLQELHIDIMKIDKLFVDTLLLPGNRSQVLDAYLQMGQALDLEIIAEGVETQEQSDALLKKGVRFQQGYLFSGPLSARDFVSFWQQRCSGDSCRIFDGIHGRERDAQGIDDSFFEPDDSELRVGRRP</sequence>
<gene>
    <name evidence="4" type="ORF">L2725_16010</name>
</gene>
<dbReference type="PANTHER" id="PTHR33121:SF56">
    <property type="entry name" value="SIGNALLING PROTEIN WITH EAL AND C2 DOMAINS"/>
    <property type="match status" value="1"/>
</dbReference>
<dbReference type="RefSeq" id="WP_249249843.1">
    <property type="nucleotide sequence ID" value="NZ_JAKIKT010000006.1"/>
</dbReference>
<evidence type="ECO:0000259" key="3">
    <source>
        <dbReference type="PROSITE" id="PS50883"/>
    </source>
</evidence>
<reference evidence="4 5" key="1">
    <citation type="submission" date="2022-01" db="EMBL/GenBank/DDBJ databases">
        <title>Whole genome-based taxonomy of the Shewanellaceae.</title>
        <authorList>
            <person name="Martin-Rodriguez A.J."/>
        </authorList>
    </citation>
    <scope>NUCLEOTIDE SEQUENCE [LARGE SCALE GENOMIC DNA]</scope>
    <source>
        <strain evidence="4 5">DSM 21332</strain>
    </source>
</reference>
<dbReference type="EMBL" id="JAKIKT010000006">
    <property type="protein sequence ID" value="MCL2915266.1"/>
    <property type="molecule type" value="Genomic_DNA"/>
</dbReference>
<keyword evidence="5" id="KW-1185">Reference proteome</keyword>
<dbReference type="InterPro" id="IPR050706">
    <property type="entry name" value="Cyclic-di-GMP_PDE-like"/>
</dbReference>
<organism evidence="4 5">
    <name type="scientific">Shewanella corallii</name>
    <dbReference type="NCBI Taxonomy" id="560080"/>
    <lineage>
        <taxon>Bacteria</taxon>
        <taxon>Pseudomonadati</taxon>
        <taxon>Pseudomonadota</taxon>
        <taxon>Gammaproteobacteria</taxon>
        <taxon>Alteromonadales</taxon>
        <taxon>Shewanellaceae</taxon>
        <taxon>Shewanella</taxon>
    </lineage>
</organism>
<dbReference type="Proteomes" id="UP001202831">
    <property type="component" value="Unassembled WGS sequence"/>
</dbReference>
<dbReference type="SMART" id="SM00052">
    <property type="entry name" value="EAL"/>
    <property type="match status" value="1"/>
</dbReference>
<keyword evidence="2" id="KW-1133">Transmembrane helix</keyword>
<comment type="caution">
    <text evidence="4">The sequence shown here is derived from an EMBL/GenBank/DDBJ whole genome shotgun (WGS) entry which is preliminary data.</text>
</comment>
<proteinExistence type="predicted"/>
<evidence type="ECO:0000313" key="4">
    <source>
        <dbReference type="EMBL" id="MCL2915266.1"/>
    </source>
</evidence>
<feature type="domain" description="EAL" evidence="3">
    <location>
        <begin position="257"/>
        <end position="509"/>
    </location>
</feature>
<evidence type="ECO:0000256" key="1">
    <source>
        <dbReference type="SAM" id="MobiDB-lite"/>
    </source>
</evidence>
<dbReference type="Pfam" id="PF00563">
    <property type="entry name" value="EAL"/>
    <property type="match status" value="1"/>
</dbReference>